<dbReference type="InParanoid" id="A0A672S894"/>
<name>A0A672S894_SINGR</name>
<protein>
    <submittedName>
        <fullName evidence="1">Uncharacterized protein</fullName>
    </submittedName>
</protein>
<evidence type="ECO:0000313" key="1">
    <source>
        <dbReference type="Ensembl" id="ENSSGRP00000097918.1"/>
    </source>
</evidence>
<dbReference type="OMA" id="VRLFQWI"/>
<organism evidence="1 2">
    <name type="scientific">Sinocyclocheilus grahami</name>
    <name type="common">Dianchi golden-line fish</name>
    <name type="synonym">Barbus grahami</name>
    <dbReference type="NCBI Taxonomy" id="75366"/>
    <lineage>
        <taxon>Eukaryota</taxon>
        <taxon>Metazoa</taxon>
        <taxon>Chordata</taxon>
        <taxon>Craniata</taxon>
        <taxon>Vertebrata</taxon>
        <taxon>Euteleostomi</taxon>
        <taxon>Actinopterygii</taxon>
        <taxon>Neopterygii</taxon>
        <taxon>Teleostei</taxon>
        <taxon>Ostariophysi</taxon>
        <taxon>Cypriniformes</taxon>
        <taxon>Cyprinidae</taxon>
        <taxon>Cyprininae</taxon>
        <taxon>Sinocyclocheilus</taxon>
    </lineage>
</organism>
<reference evidence="1" key="2">
    <citation type="submission" date="2025-09" db="UniProtKB">
        <authorList>
            <consortium name="Ensembl"/>
        </authorList>
    </citation>
    <scope>IDENTIFICATION</scope>
</reference>
<dbReference type="Ensembl" id="ENSSGRT00000104169.1">
    <property type="protein sequence ID" value="ENSSGRP00000097918.1"/>
    <property type="gene ID" value="ENSSGRG00000048830.1"/>
</dbReference>
<keyword evidence="2" id="KW-1185">Reference proteome</keyword>
<evidence type="ECO:0000313" key="2">
    <source>
        <dbReference type="Proteomes" id="UP000472262"/>
    </source>
</evidence>
<dbReference type="Proteomes" id="UP000472262">
    <property type="component" value="Unassembled WGS sequence"/>
</dbReference>
<accession>A0A672S894</accession>
<sequence length="175" mass="19706">MEDRRPQKSCDEAIGSLVRQEYEAAVAHSTEALLAMGPRTLAPSTAFLRKRALLYRIAARLQLKDYDQADEDCKHVFAEELGKGDGSFRAGLQSMLLDGSLQEVCSVLSKALYGEPLNGIMTKDMTRLKRLLSEIEVSLSNYYCHLIFPMLKVFTPSQRHLCFHFSVKTVTLAFK</sequence>
<reference evidence="1" key="1">
    <citation type="submission" date="2025-08" db="UniProtKB">
        <authorList>
            <consortium name="Ensembl"/>
        </authorList>
    </citation>
    <scope>IDENTIFICATION</scope>
</reference>
<proteinExistence type="predicted"/>
<dbReference type="AlphaFoldDB" id="A0A672S894"/>